<reference evidence="2" key="1">
    <citation type="submission" date="2020-02" db="EMBL/GenBank/DDBJ databases">
        <authorList>
            <person name="Gao J."/>
            <person name="Sun J."/>
        </authorList>
    </citation>
    <scope>NUCLEOTIDE SEQUENCE</scope>
    <source>
        <strain evidence="2">602-2</strain>
    </source>
</reference>
<dbReference type="EMBL" id="JAAKGT010000002">
    <property type="protein sequence ID" value="NGM49072.1"/>
    <property type="molecule type" value="Genomic_DNA"/>
</dbReference>
<proteinExistence type="predicted"/>
<evidence type="ECO:0000259" key="1">
    <source>
        <dbReference type="Pfam" id="PF25535"/>
    </source>
</evidence>
<organism evidence="2">
    <name type="scientific">Caulobacter sp. 602-2</name>
    <dbReference type="NCBI Taxonomy" id="2710887"/>
    <lineage>
        <taxon>Bacteria</taxon>
        <taxon>Pseudomonadati</taxon>
        <taxon>Pseudomonadota</taxon>
        <taxon>Alphaproteobacteria</taxon>
        <taxon>Caulobacterales</taxon>
        <taxon>Caulobacteraceae</taxon>
        <taxon>Caulobacter</taxon>
    </lineage>
</organism>
<dbReference type="Pfam" id="PF25535">
    <property type="entry name" value="DUF7919"/>
    <property type="match status" value="1"/>
</dbReference>
<dbReference type="RefSeq" id="WP_165256877.1">
    <property type="nucleotide sequence ID" value="NZ_JAAKGT010000002.1"/>
</dbReference>
<evidence type="ECO:0000313" key="2">
    <source>
        <dbReference type="EMBL" id="NGM49072.1"/>
    </source>
</evidence>
<name>A0A6G4QU68_9CAUL</name>
<sequence>MYFPDLSPYSYGKGIVEVGVYNVGWLSSARDYSQGPCPEGFLARIDQRAQSPVNLFRGSHLCEFCPPPETEIRNGMEIIKPLPERMGDGEIRVVGRDGAVYAAPVMIAHYIREHGYLPPRQFIDAVFEDRPPSDKPRLTIGVIGDDDKTRLLATLSEIANQPK</sequence>
<protein>
    <recommendedName>
        <fullName evidence="1">DUF7919 domain-containing protein</fullName>
    </recommendedName>
</protein>
<dbReference type="InterPro" id="IPR057679">
    <property type="entry name" value="DUF7919"/>
</dbReference>
<feature type="domain" description="DUF7919" evidence="1">
    <location>
        <begin position="1"/>
        <end position="126"/>
    </location>
</feature>
<comment type="caution">
    <text evidence="2">The sequence shown here is derived from an EMBL/GenBank/DDBJ whole genome shotgun (WGS) entry which is preliminary data.</text>
</comment>
<gene>
    <name evidence="2" type="ORF">G5B46_05575</name>
</gene>
<dbReference type="AlphaFoldDB" id="A0A6G4QU68"/>
<accession>A0A6G4QU68</accession>